<dbReference type="EMBL" id="CAEKDK010000008">
    <property type="protein sequence ID" value="CAB4289466.1"/>
    <property type="molecule type" value="Genomic_DNA"/>
</dbReference>
<reference evidence="2 3" key="1">
    <citation type="submission" date="2020-05" db="EMBL/GenBank/DDBJ databases">
        <authorList>
            <person name="Campoy J."/>
            <person name="Schneeberger K."/>
            <person name="Spophaly S."/>
        </authorList>
    </citation>
    <scope>NUCLEOTIDE SEQUENCE [LARGE SCALE GENOMIC DNA]</scope>
    <source>
        <strain evidence="2">PruArmRojPasFocal</strain>
    </source>
</reference>
<dbReference type="Proteomes" id="UP000507222">
    <property type="component" value="Unassembled WGS sequence"/>
</dbReference>
<gene>
    <name evidence="2" type="ORF">CURHAP_LOCUS48222</name>
</gene>
<feature type="compositionally biased region" description="Basic and acidic residues" evidence="1">
    <location>
        <begin position="154"/>
        <end position="178"/>
    </location>
</feature>
<dbReference type="AlphaFoldDB" id="A0A6J5VKE5"/>
<organism evidence="2 3">
    <name type="scientific">Prunus armeniaca</name>
    <name type="common">Apricot</name>
    <name type="synonym">Armeniaca vulgaris</name>
    <dbReference type="NCBI Taxonomy" id="36596"/>
    <lineage>
        <taxon>Eukaryota</taxon>
        <taxon>Viridiplantae</taxon>
        <taxon>Streptophyta</taxon>
        <taxon>Embryophyta</taxon>
        <taxon>Tracheophyta</taxon>
        <taxon>Spermatophyta</taxon>
        <taxon>Magnoliopsida</taxon>
        <taxon>eudicotyledons</taxon>
        <taxon>Gunneridae</taxon>
        <taxon>Pentapetalae</taxon>
        <taxon>rosids</taxon>
        <taxon>fabids</taxon>
        <taxon>Rosales</taxon>
        <taxon>Rosaceae</taxon>
        <taxon>Amygdaloideae</taxon>
        <taxon>Amygdaleae</taxon>
        <taxon>Prunus</taxon>
    </lineage>
</organism>
<feature type="region of interest" description="Disordered" evidence="1">
    <location>
        <begin position="43"/>
        <end position="126"/>
    </location>
</feature>
<feature type="compositionally biased region" description="Polar residues" evidence="1">
    <location>
        <begin position="114"/>
        <end position="124"/>
    </location>
</feature>
<evidence type="ECO:0000313" key="3">
    <source>
        <dbReference type="Proteomes" id="UP000507222"/>
    </source>
</evidence>
<evidence type="ECO:0000313" key="2">
    <source>
        <dbReference type="EMBL" id="CAB4289466.1"/>
    </source>
</evidence>
<feature type="region of interest" description="Disordered" evidence="1">
    <location>
        <begin position="1"/>
        <end position="27"/>
    </location>
</feature>
<proteinExistence type="predicted"/>
<protein>
    <submittedName>
        <fullName evidence="2">Uncharacterized protein</fullName>
    </submittedName>
</protein>
<accession>A0A6J5VKE5</accession>
<name>A0A6J5VKE5_PRUAR</name>
<evidence type="ECO:0000256" key="1">
    <source>
        <dbReference type="SAM" id="MobiDB-lite"/>
    </source>
</evidence>
<feature type="compositionally biased region" description="Basic and acidic residues" evidence="1">
    <location>
        <begin position="63"/>
        <end position="74"/>
    </location>
</feature>
<feature type="region of interest" description="Disordered" evidence="1">
    <location>
        <begin position="152"/>
        <end position="178"/>
    </location>
</feature>
<sequence>MSQESSHNKPVTPAAHIKGRKKSNRLTNIETYMKEMRKDINEFHDQNKEVGGGAEKTCTGRQRRLEEWRQEHGDSQQGGPQCRGKLQREGRDDDEGESHPRSPNGMDHEKLQTFEPSLRNSFSGFSCMPTESQREYLDLRDLLEAKKAQYIRPHNRDREVDCDREVNHGRDREVDRDL</sequence>